<sequence>MFSLSCAYFFLLLYICIFSLMDVVVFVMLKLDGSWSSDFTFNHTDTYVIHVRSLATYDSFIAMFTEMLLQYRPHHKFILSYFVEGSPHPVKINDESSFRFYLDLKLIEPDPYKFPLCVEFYSTNTLTIHSEEQHNPCYQSYISSGQSSSNIICQGTTSGKHCDFDFGDGVPFESLSSHSDLITSVVNGSTSHSEDNDTFSDESLPPSPKSDYSFHNLEVITYHHPTCIALHVIYMNKLELIYHLKMFAISNSFQYRTKTSKKHTLHVICLDPDCDWALRAVKLNGGQMFQIRRQGKYRQATYDVIANMVAHKFLDASINPYTPKQLMAEMSMDYGISMSYKKSWKAWKKAMEMQFGSDSESY</sequence>
<dbReference type="Pfam" id="PF03108">
    <property type="entry name" value="DBD_Tnp_Mut"/>
    <property type="match status" value="1"/>
</dbReference>
<feature type="region of interest" description="Disordered" evidence="1">
    <location>
        <begin position="186"/>
        <end position="205"/>
    </location>
</feature>
<evidence type="ECO:0000259" key="3">
    <source>
        <dbReference type="Pfam" id="PF03108"/>
    </source>
</evidence>
<protein>
    <recommendedName>
        <fullName evidence="3">Transposase MuDR plant domain-containing protein</fullName>
    </recommendedName>
</protein>
<accession>A0A9P1ECF4</accession>
<comment type="caution">
    <text evidence="4">The sequence shown here is derived from an EMBL/GenBank/DDBJ whole genome shotgun (WGS) entry which is preliminary data.</text>
</comment>
<evidence type="ECO:0000313" key="5">
    <source>
        <dbReference type="Proteomes" id="UP001152484"/>
    </source>
</evidence>
<dbReference type="EMBL" id="CAMAPE010000031">
    <property type="protein sequence ID" value="CAH9094218.1"/>
    <property type="molecule type" value="Genomic_DNA"/>
</dbReference>
<organism evidence="4 5">
    <name type="scientific">Cuscuta europaea</name>
    <name type="common">European dodder</name>
    <dbReference type="NCBI Taxonomy" id="41803"/>
    <lineage>
        <taxon>Eukaryota</taxon>
        <taxon>Viridiplantae</taxon>
        <taxon>Streptophyta</taxon>
        <taxon>Embryophyta</taxon>
        <taxon>Tracheophyta</taxon>
        <taxon>Spermatophyta</taxon>
        <taxon>Magnoliopsida</taxon>
        <taxon>eudicotyledons</taxon>
        <taxon>Gunneridae</taxon>
        <taxon>Pentapetalae</taxon>
        <taxon>asterids</taxon>
        <taxon>lamiids</taxon>
        <taxon>Solanales</taxon>
        <taxon>Convolvulaceae</taxon>
        <taxon>Cuscuteae</taxon>
        <taxon>Cuscuta</taxon>
        <taxon>Cuscuta subgen. Cuscuta</taxon>
    </lineage>
</organism>
<evidence type="ECO:0000313" key="4">
    <source>
        <dbReference type="EMBL" id="CAH9094218.1"/>
    </source>
</evidence>
<evidence type="ECO:0000256" key="2">
    <source>
        <dbReference type="SAM" id="Phobius"/>
    </source>
</evidence>
<feature type="domain" description="Transposase MuDR plant" evidence="3">
    <location>
        <begin position="244"/>
        <end position="291"/>
    </location>
</feature>
<proteinExistence type="predicted"/>
<reference evidence="4" key="1">
    <citation type="submission" date="2022-07" db="EMBL/GenBank/DDBJ databases">
        <authorList>
            <person name="Macas J."/>
            <person name="Novak P."/>
            <person name="Neumann P."/>
        </authorList>
    </citation>
    <scope>NUCLEOTIDE SEQUENCE</scope>
</reference>
<dbReference type="OrthoDB" id="1328633at2759"/>
<evidence type="ECO:0000256" key="1">
    <source>
        <dbReference type="SAM" id="MobiDB-lite"/>
    </source>
</evidence>
<keyword evidence="2" id="KW-0472">Membrane</keyword>
<gene>
    <name evidence="4" type="ORF">CEURO_LOCUS12638</name>
</gene>
<keyword evidence="2" id="KW-1133">Transmembrane helix</keyword>
<keyword evidence="2" id="KW-0812">Transmembrane</keyword>
<dbReference type="Proteomes" id="UP001152484">
    <property type="component" value="Unassembled WGS sequence"/>
</dbReference>
<dbReference type="AlphaFoldDB" id="A0A9P1ECF4"/>
<keyword evidence="5" id="KW-1185">Reference proteome</keyword>
<feature type="transmembrane region" description="Helical" evidence="2">
    <location>
        <begin position="7"/>
        <end position="29"/>
    </location>
</feature>
<name>A0A9P1ECF4_CUSEU</name>
<dbReference type="InterPro" id="IPR004332">
    <property type="entry name" value="Transposase_MuDR"/>
</dbReference>